<accession>A0A2P5A582</accession>
<evidence type="ECO:0000313" key="1">
    <source>
        <dbReference type="EMBL" id="PON31690.1"/>
    </source>
</evidence>
<protein>
    <submittedName>
        <fullName evidence="1">Uncharacterized protein</fullName>
    </submittedName>
</protein>
<gene>
    <name evidence="1" type="ORF">PanWU01x14_367800</name>
</gene>
<dbReference type="EMBL" id="JXTB01000955">
    <property type="protein sequence ID" value="PON31690.1"/>
    <property type="molecule type" value="Genomic_DNA"/>
</dbReference>
<organism evidence="1 2">
    <name type="scientific">Parasponia andersonii</name>
    <name type="common">Sponia andersonii</name>
    <dbReference type="NCBI Taxonomy" id="3476"/>
    <lineage>
        <taxon>Eukaryota</taxon>
        <taxon>Viridiplantae</taxon>
        <taxon>Streptophyta</taxon>
        <taxon>Embryophyta</taxon>
        <taxon>Tracheophyta</taxon>
        <taxon>Spermatophyta</taxon>
        <taxon>Magnoliopsida</taxon>
        <taxon>eudicotyledons</taxon>
        <taxon>Gunneridae</taxon>
        <taxon>Pentapetalae</taxon>
        <taxon>rosids</taxon>
        <taxon>fabids</taxon>
        <taxon>Rosales</taxon>
        <taxon>Cannabaceae</taxon>
        <taxon>Parasponia</taxon>
    </lineage>
</organism>
<sequence>MRKWKTKKKKHGDRHFESGPRGVLGSSYLKLFLGKLKSRWLGSSKETNVPSCSAIKMDKESPTRRIKVNVQWLKEYLQRELNRAKSSKTLTNPQ</sequence>
<reference evidence="2" key="1">
    <citation type="submission" date="2016-06" db="EMBL/GenBank/DDBJ databases">
        <title>Parallel loss of symbiosis genes in relatives of nitrogen-fixing non-legume Parasponia.</title>
        <authorList>
            <person name="Van Velzen R."/>
            <person name="Holmer R."/>
            <person name="Bu F."/>
            <person name="Rutten L."/>
            <person name="Van Zeijl A."/>
            <person name="Liu W."/>
            <person name="Santuari L."/>
            <person name="Cao Q."/>
            <person name="Sharma T."/>
            <person name="Shen D."/>
            <person name="Roswanjaya Y."/>
            <person name="Wardhani T."/>
            <person name="Kalhor M.S."/>
            <person name="Jansen J."/>
            <person name="Van den Hoogen J."/>
            <person name="Gungor B."/>
            <person name="Hartog M."/>
            <person name="Hontelez J."/>
            <person name="Verver J."/>
            <person name="Yang W.-C."/>
            <person name="Schijlen E."/>
            <person name="Repin R."/>
            <person name="Schilthuizen M."/>
            <person name="Schranz E."/>
            <person name="Heidstra R."/>
            <person name="Miyata K."/>
            <person name="Fedorova E."/>
            <person name="Kohlen W."/>
            <person name="Bisseling T."/>
            <person name="Smit S."/>
            <person name="Geurts R."/>
        </authorList>
    </citation>
    <scope>NUCLEOTIDE SEQUENCE [LARGE SCALE GENOMIC DNA]</scope>
    <source>
        <strain evidence="2">cv. WU1-14</strain>
    </source>
</reference>
<dbReference type="Proteomes" id="UP000237105">
    <property type="component" value="Unassembled WGS sequence"/>
</dbReference>
<proteinExistence type="predicted"/>
<keyword evidence="2" id="KW-1185">Reference proteome</keyword>
<name>A0A2P5A582_PARAD</name>
<comment type="caution">
    <text evidence="1">The sequence shown here is derived from an EMBL/GenBank/DDBJ whole genome shotgun (WGS) entry which is preliminary data.</text>
</comment>
<dbReference type="AlphaFoldDB" id="A0A2P5A582"/>
<evidence type="ECO:0000313" key="2">
    <source>
        <dbReference type="Proteomes" id="UP000237105"/>
    </source>
</evidence>